<dbReference type="InterPro" id="IPR058163">
    <property type="entry name" value="LysR-type_TF_proteobact-type"/>
</dbReference>
<evidence type="ECO:0000256" key="1">
    <source>
        <dbReference type="ARBA" id="ARBA00009437"/>
    </source>
</evidence>
<dbReference type="GO" id="GO:0043565">
    <property type="term" value="F:sequence-specific DNA binding"/>
    <property type="evidence" value="ECO:0007669"/>
    <property type="project" value="TreeGrafter"/>
</dbReference>
<proteinExistence type="inferred from homology"/>
<evidence type="ECO:0000256" key="3">
    <source>
        <dbReference type="ARBA" id="ARBA00023125"/>
    </source>
</evidence>
<protein>
    <submittedName>
        <fullName evidence="6">DNA-binding transcriptional regulator, LysR family</fullName>
    </submittedName>
</protein>
<dbReference type="InterPro" id="IPR005119">
    <property type="entry name" value="LysR_subst-bd"/>
</dbReference>
<dbReference type="EMBL" id="FQWM01000009">
    <property type="protein sequence ID" value="SHH80383.1"/>
    <property type="molecule type" value="Genomic_DNA"/>
</dbReference>
<evidence type="ECO:0000313" key="6">
    <source>
        <dbReference type="EMBL" id="SHH80383.1"/>
    </source>
</evidence>
<dbReference type="Proteomes" id="UP000184211">
    <property type="component" value="Unassembled WGS sequence"/>
</dbReference>
<dbReference type="SUPFAM" id="SSF46785">
    <property type="entry name" value="Winged helix' DNA-binding domain"/>
    <property type="match status" value="1"/>
</dbReference>
<comment type="similarity">
    <text evidence="1">Belongs to the LysR transcriptional regulatory family.</text>
</comment>
<gene>
    <name evidence="6" type="ORF">SAMN04488044_3323</name>
</gene>
<dbReference type="InterPro" id="IPR036388">
    <property type="entry name" value="WH-like_DNA-bd_sf"/>
</dbReference>
<dbReference type="GO" id="GO:0003700">
    <property type="term" value="F:DNA-binding transcription factor activity"/>
    <property type="evidence" value="ECO:0007669"/>
    <property type="project" value="InterPro"/>
</dbReference>
<keyword evidence="4" id="KW-0804">Transcription</keyword>
<evidence type="ECO:0000313" key="7">
    <source>
        <dbReference type="Proteomes" id="UP000184211"/>
    </source>
</evidence>
<dbReference type="PANTHER" id="PTHR30537">
    <property type="entry name" value="HTH-TYPE TRANSCRIPTIONAL REGULATOR"/>
    <property type="match status" value="1"/>
</dbReference>
<dbReference type="Gene3D" id="1.10.10.10">
    <property type="entry name" value="Winged helix-like DNA-binding domain superfamily/Winged helix DNA-binding domain"/>
    <property type="match status" value="1"/>
</dbReference>
<dbReference type="AlphaFoldDB" id="A0A1M5VZL9"/>
<dbReference type="STRING" id="870908.SAMN04488044_3323"/>
<dbReference type="Pfam" id="PF03466">
    <property type="entry name" value="LysR_substrate"/>
    <property type="match status" value="1"/>
</dbReference>
<dbReference type="PANTHER" id="PTHR30537:SF3">
    <property type="entry name" value="TRANSCRIPTIONAL REGULATORY PROTEIN"/>
    <property type="match status" value="1"/>
</dbReference>
<keyword evidence="3 6" id="KW-0238">DNA-binding</keyword>
<keyword evidence="7" id="KW-1185">Reference proteome</keyword>
<keyword evidence="2" id="KW-0805">Transcription regulation</keyword>
<dbReference type="PROSITE" id="PS50931">
    <property type="entry name" value="HTH_LYSR"/>
    <property type="match status" value="1"/>
</dbReference>
<feature type="domain" description="HTH lysR-type" evidence="5">
    <location>
        <begin position="11"/>
        <end position="68"/>
    </location>
</feature>
<evidence type="ECO:0000256" key="2">
    <source>
        <dbReference type="ARBA" id="ARBA00023015"/>
    </source>
</evidence>
<evidence type="ECO:0000259" key="5">
    <source>
        <dbReference type="PROSITE" id="PS50931"/>
    </source>
</evidence>
<dbReference type="InterPro" id="IPR000847">
    <property type="entry name" value="LysR_HTH_N"/>
</dbReference>
<accession>A0A1M5VZL9</accession>
<dbReference type="OrthoDB" id="9796526at2"/>
<dbReference type="SUPFAM" id="SSF53850">
    <property type="entry name" value="Periplasmic binding protein-like II"/>
    <property type="match status" value="1"/>
</dbReference>
<dbReference type="GO" id="GO:0006351">
    <property type="term" value="P:DNA-templated transcription"/>
    <property type="evidence" value="ECO:0007669"/>
    <property type="project" value="TreeGrafter"/>
</dbReference>
<sequence>MIHSGAPVRQIDWDDLRLFLLFIRGGSTRAAADSLGVSHSTVARRLDALGVRVGTQLFKRISGRVEMTQTGQDVFDTAVAIEEQLISLDRRAFGMNRDLAGTVTLSAGDVLSVPPFLEVLEDFRLSHPKVDLRLITSASLSDLDRRDADLALRFGDSPDEHLVGRRLTQTARAIYASKSYLERTERDPNGQHAGWISFSPAGSRESWKKSTPFAKLKTNLRSSDMRTQQVACRAGTGLALLPCVLCDPDPGLLRITDPEFVPRQDLWLLRHADTRNNARVRALSEHLAQAVTAMSGLLRGETAETYRSWVTDL</sequence>
<name>A0A1M5VZL9_9RHOB</name>
<reference evidence="7" key="1">
    <citation type="submission" date="2016-11" db="EMBL/GenBank/DDBJ databases">
        <authorList>
            <person name="Varghese N."/>
            <person name="Submissions S."/>
        </authorList>
    </citation>
    <scope>NUCLEOTIDE SEQUENCE [LARGE SCALE GENOMIC DNA]</scope>
    <source>
        <strain evidence="7">DSM 28223</strain>
    </source>
</reference>
<organism evidence="6 7">
    <name type="scientific">Cognatishimia maritima</name>
    <dbReference type="NCBI Taxonomy" id="870908"/>
    <lineage>
        <taxon>Bacteria</taxon>
        <taxon>Pseudomonadati</taxon>
        <taxon>Pseudomonadota</taxon>
        <taxon>Alphaproteobacteria</taxon>
        <taxon>Rhodobacterales</taxon>
        <taxon>Paracoccaceae</taxon>
        <taxon>Cognatishimia</taxon>
    </lineage>
</organism>
<evidence type="ECO:0000256" key="4">
    <source>
        <dbReference type="ARBA" id="ARBA00023163"/>
    </source>
</evidence>
<dbReference type="Pfam" id="PF00126">
    <property type="entry name" value="HTH_1"/>
    <property type="match status" value="1"/>
</dbReference>
<dbReference type="Gene3D" id="3.40.190.290">
    <property type="match status" value="1"/>
</dbReference>
<dbReference type="InterPro" id="IPR036390">
    <property type="entry name" value="WH_DNA-bd_sf"/>
</dbReference>